<keyword evidence="2" id="KW-1185">Reference proteome</keyword>
<proteinExistence type="predicted"/>
<evidence type="ECO:0000313" key="1">
    <source>
        <dbReference type="EMBL" id="PIC33849.1"/>
    </source>
</evidence>
<dbReference type="EMBL" id="PDUG01000004">
    <property type="protein sequence ID" value="PIC33849.1"/>
    <property type="molecule type" value="Genomic_DNA"/>
</dbReference>
<accession>A0A2G5U2V6</accession>
<comment type="caution">
    <text evidence="1">The sequence shown here is derived from an EMBL/GenBank/DDBJ whole genome shotgun (WGS) entry which is preliminary data.</text>
</comment>
<organism evidence="1 2">
    <name type="scientific">Caenorhabditis nigoni</name>
    <dbReference type="NCBI Taxonomy" id="1611254"/>
    <lineage>
        <taxon>Eukaryota</taxon>
        <taxon>Metazoa</taxon>
        <taxon>Ecdysozoa</taxon>
        <taxon>Nematoda</taxon>
        <taxon>Chromadorea</taxon>
        <taxon>Rhabditida</taxon>
        <taxon>Rhabditina</taxon>
        <taxon>Rhabditomorpha</taxon>
        <taxon>Rhabditoidea</taxon>
        <taxon>Rhabditidae</taxon>
        <taxon>Peloderinae</taxon>
        <taxon>Caenorhabditis</taxon>
    </lineage>
</organism>
<sequence>MPVTPAALMMSDTFMQTKRVRVCCPTKKFPRFSETACEEDFERIKKIEKAKVSKKELVKFQNFQAVGDARTAGPTSRTSRTVSKAEIGTIRIMTTCAAEEKERKSLMPVPPAALMTSDTFKQIHRGSGCHWTGHIESASSFQNFLNFLFFCDFFFLFCARFILRLSVMLLEFDVFCPRFFRCPSGSKMHGQSVVRCPLNKFFVFTRKIKYSVSERMTLGWWMSSITNFRS</sequence>
<gene>
    <name evidence="1" type="primary">Cnig_chr_IV.g13685</name>
    <name evidence="1" type="ORF">B9Z55_013685</name>
</gene>
<protein>
    <submittedName>
        <fullName evidence="1">Uncharacterized protein</fullName>
    </submittedName>
</protein>
<dbReference type="Proteomes" id="UP000230233">
    <property type="component" value="Chromosome IV"/>
</dbReference>
<dbReference type="AlphaFoldDB" id="A0A2G5U2V6"/>
<name>A0A2G5U2V6_9PELO</name>
<reference evidence="2" key="1">
    <citation type="submission" date="2017-10" db="EMBL/GenBank/DDBJ databases">
        <title>Rapid genome shrinkage in a self-fertile nematode reveals novel sperm competition proteins.</title>
        <authorList>
            <person name="Yin D."/>
            <person name="Schwarz E.M."/>
            <person name="Thomas C.G."/>
            <person name="Felde R.L."/>
            <person name="Korf I.F."/>
            <person name="Cutter A.D."/>
            <person name="Schartner C.M."/>
            <person name="Ralston E.J."/>
            <person name="Meyer B.J."/>
            <person name="Haag E.S."/>
        </authorList>
    </citation>
    <scope>NUCLEOTIDE SEQUENCE [LARGE SCALE GENOMIC DNA]</scope>
    <source>
        <strain evidence="2">JU1422</strain>
    </source>
</reference>
<evidence type="ECO:0000313" key="2">
    <source>
        <dbReference type="Proteomes" id="UP000230233"/>
    </source>
</evidence>